<feature type="region of interest" description="Disordered" evidence="1">
    <location>
        <begin position="93"/>
        <end position="125"/>
    </location>
</feature>
<evidence type="ECO:0000256" key="1">
    <source>
        <dbReference type="SAM" id="MobiDB-lite"/>
    </source>
</evidence>
<evidence type="ECO:0000313" key="3">
    <source>
        <dbReference type="Proteomes" id="UP000828390"/>
    </source>
</evidence>
<name>A0A9D4H4S1_DREPO</name>
<organism evidence="2 3">
    <name type="scientific">Dreissena polymorpha</name>
    <name type="common">Zebra mussel</name>
    <name type="synonym">Mytilus polymorpha</name>
    <dbReference type="NCBI Taxonomy" id="45954"/>
    <lineage>
        <taxon>Eukaryota</taxon>
        <taxon>Metazoa</taxon>
        <taxon>Spiralia</taxon>
        <taxon>Lophotrochozoa</taxon>
        <taxon>Mollusca</taxon>
        <taxon>Bivalvia</taxon>
        <taxon>Autobranchia</taxon>
        <taxon>Heteroconchia</taxon>
        <taxon>Euheterodonta</taxon>
        <taxon>Imparidentia</taxon>
        <taxon>Neoheterodontei</taxon>
        <taxon>Myida</taxon>
        <taxon>Dreissenoidea</taxon>
        <taxon>Dreissenidae</taxon>
        <taxon>Dreissena</taxon>
    </lineage>
</organism>
<keyword evidence="3" id="KW-1185">Reference proteome</keyword>
<gene>
    <name evidence="2" type="ORF">DPMN_129365</name>
</gene>
<dbReference type="AlphaFoldDB" id="A0A9D4H4S1"/>
<sequence>MGLVDAGDVTDVNVEEVGPYDGDYDGTNAWNGFEWEEMGLADDQRRQAEEIADDDADEDVDLDDVFVRERREWVRKRLEFWLRARYQRRLAEGVASGDANEDAEEDDWEDDWVDHIYHDEDDNDDADGREALLQLEIADAVLLNFEDNMPRAA</sequence>
<accession>A0A9D4H4S1</accession>
<dbReference type="EMBL" id="JAIWYP010000005">
    <property type="protein sequence ID" value="KAH3827428.1"/>
    <property type="molecule type" value="Genomic_DNA"/>
</dbReference>
<reference evidence="2" key="1">
    <citation type="journal article" date="2019" name="bioRxiv">
        <title>The Genome of the Zebra Mussel, Dreissena polymorpha: A Resource for Invasive Species Research.</title>
        <authorList>
            <person name="McCartney M.A."/>
            <person name="Auch B."/>
            <person name="Kono T."/>
            <person name="Mallez S."/>
            <person name="Zhang Y."/>
            <person name="Obille A."/>
            <person name="Becker A."/>
            <person name="Abrahante J.E."/>
            <person name="Garbe J."/>
            <person name="Badalamenti J.P."/>
            <person name="Herman A."/>
            <person name="Mangelson H."/>
            <person name="Liachko I."/>
            <person name="Sullivan S."/>
            <person name="Sone E.D."/>
            <person name="Koren S."/>
            <person name="Silverstein K.A.T."/>
            <person name="Beckman K.B."/>
            <person name="Gohl D.M."/>
        </authorList>
    </citation>
    <scope>NUCLEOTIDE SEQUENCE</scope>
    <source>
        <strain evidence="2">Duluth1</strain>
        <tissue evidence="2">Whole animal</tissue>
    </source>
</reference>
<reference evidence="2" key="2">
    <citation type="submission" date="2020-11" db="EMBL/GenBank/DDBJ databases">
        <authorList>
            <person name="McCartney M.A."/>
            <person name="Auch B."/>
            <person name="Kono T."/>
            <person name="Mallez S."/>
            <person name="Becker A."/>
            <person name="Gohl D.M."/>
            <person name="Silverstein K.A.T."/>
            <person name="Koren S."/>
            <person name="Bechman K.B."/>
            <person name="Herman A."/>
            <person name="Abrahante J.E."/>
            <person name="Garbe J."/>
        </authorList>
    </citation>
    <scope>NUCLEOTIDE SEQUENCE</scope>
    <source>
        <strain evidence="2">Duluth1</strain>
        <tissue evidence="2">Whole animal</tissue>
    </source>
</reference>
<evidence type="ECO:0000313" key="2">
    <source>
        <dbReference type="EMBL" id="KAH3827428.1"/>
    </source>
</evidence>
<protein>
    <submittedName>
        <fullName evidence="2">Uncharacterized protein</fullName>
    </submittedName>
</protein>
<dbReference type="Proteomes" id="UP000828390">
    <property type="component" value="Unassembled WGS sequence"/>
</dbReference>
<feature type="compositionally biased region" description="Acidic residues" evidence="1">
    <location>
        <begin position="99"/>
        <end position="112"/>
    </location>
</feature>
<comment type="caution">
    <text evidence="2">The sequence shown here is derived from an EMBL/GenBank/DDBJ whole genome shotgun (WGS) entry which is preliminary data.</text>
</comment>
<proteinExistence type="predicted"/>